<dbReference type="AlphaFoldDB" id="A0A0C3D1P7"/>
<accession>A0A0C3D1P7</accession>
<sequence length="281" mass="31268">MLHFAEGNRWTFEQSRLDRDASRARSRLEVLALLHCVHEESTPHNGQHRGCCICSGPVGLYCHSSYPTMSSGNLSSTKLTALTTSTLSLLLERQRLQATHPTLHLQQITSNLRVIRSGVIAAQSQEDDAVSESLRGQYECMIGMLGVEEAEGAGLESILPPAPPSPPPPLLSLGERKSSEPQFEPYTDDPNPSTELDEGGMLLQQRRMMEVQDAHLEHLSSSIGRQHHISLQINDELETQTGLFDELDTELDGTDSRMRRARRRLDRVARGAKENGRFIPL</sequence>
<name>A0A0C3D1P7_9AGAM</name>
<evidence type="ECO:0000256" key="1">
    <source>
        <dbReference type="SAM" id="MobiDB-lite"/>
    </source>
</evidence>
<gene>
    <name evidence="3" type="ORF">SCLCIDRAFT_346616</name>
</gene>
<keyword evidence="4" id="KW-1185">Reference proteome</keyword>
<dbReference type="Gene3D" id="1.20.5.110">
    <property type="match status" value="1"/>
</dbReference>
<feature type="domain" description="T-SNARE coiled-coil homology" evidence="2">
    <location>
        <begin position="206"/>
        <end position="268"/>
    </location>
</feature>
<dbReference type="SMART" id="SM00397">
    <property type="entry name" value="t_SNARE"/>
    <property type="match status" value="1"/>
</dbReference>
<evidence type="ECO:0000259" key="2">
    <source>
        <dbReference type="PROSITE" id="PS50192"/>
    </source>
</evidence>
<proteinExistence type="predicted"/>
<dbReference type="Proteomes" id="UP000053989">
    <property type="component" value="Unassembled WGS sequence"/>
</dbReference>
<feature type="compositionally biased region" description="Pro residues" evidence="1">
    <location>
        <begin position="160"/>
        <end position="170"/>
    </location>
</feature>
<dbReference type="EMBL" id="KN822148">
    <property type="protein sequence ID" value="KIM54750.1"/>
    <property type="molecule type" value="Genomic_DNA"/>
</dbReference>
<dbReference type="STRING" id="1036808.A0A0C3D1P7"/>
<reference evidence="4" key="2">
    <citation type="submission" date="2015-01" db="EMBL/GenBank/DDBJ databases">
        <title>Evolutionary Origins and Diversification of the Mycorrhizal Mutualists.</title>
        <authorList>
            <consortium name="DOE Joint Genome Institute"/>
            <consortium name="Mycorrhizal Genomics Consortium"/>
            <person name="Kohler A."/>
            <person name="Kuo A."/>
            <person name="Nagy L.G."/>
            <person name="Floudas D."/>
            <person name="Copeland A."/>
            <person name="Barry K.W."/>
            <person name="Cichocki N."/>
            <person name="Veneault-Fourrey C."/>
            <person name="LaButti K."/>
            <person name="Lindquist E.A."/>
            <person name="Lipzen A."/>
            <person name="Lundell T."/>
            <person name="Morin E."/>
            <person name="Murat C."/>
            <person name="Riley R."/>
            <person name="Ohm R."/>
            <person name="Sun H."/>
            <person name="Tunlid A."/>
            <person name="Henrissat B."/>
            <person name="Grigoriev I.V."/>
            <person name="Hibbett D.S."/>
            <person name="Martin F."/>
        </authorList>
    </citation>
    <scope>NUCLEOTIDE SEQUENCE [LARGE SCALE GENOMIC DNA]</scope>
    <source>
        <strain evidence="4">Foug A</strain>
    </source>
</reference>
<dbReference type="HOGENOM" id="CLU_053570_1_0_1"/>
<dbReference type="PROSITE" id="PS50192">
    <property type="entry name" value="T_SNARE"/>
    <property type="match status" value="1"/>
</dbReference>
<dbReference type="InterPro" id="IPR000727">
    <property type="entry name" value="T_SNARE_dom"/>
</dbReference>
<dbReference type="SUPFAM" id="SSF58038">
    <property type="entry name" value="SNARE fusion complex"/>
    <property type="match status" value="1"/>
</dbReference>
<dbReference type="OrthoDB" id="244190at2759"/>
<dbReference type="CDD" id="cd15859">
    <property type="entry name" value="SNARE_SYN8"/>
    <property type="match status" value="1"/>
</dbReference>
<reference evidence="3 4" key="1">
    <citation type="submission" date="2014-04" db="EMBL/GenBank/DDBJ databases">
        <authorList>
            <consortium name="DOE Joint Genome Institute"/>
            <person name="Kuo A."/>
            <person name="Kohler A."/>
            <person name="Nagy L.G."/>
            <person name="Floudas D."/>
            <person name="Copeland A."/>
            <person name="Barry K.W."/>
            <person name="Cichocki N."/>
            <person name="Veneault-Fourrey C."/>
            <person name="LaButti K."/>
            <person name="Lindquist E.A."/>
            <person name="Lipzen A."/>
            <person name="Lundell T."/>
            <person name="Morin E."/>
            <person name="Murat C."/>
            <person name="Sun H."/>
            <person name="Tunlid A."/>
            <person name="Henrissat B."/>
            <person name="Grigoriev I.V."/>
            <person name="Hibbett D.S."/>
            <person name="Martin F."/>
            <person name="Nordberg H.P."/>
            <person name="Cantor M.N."/>
            <person name="Hua S.X."/>
        </authorList>
    </citation>
    <scope>NUCLEOTIDE SEQUENCE [LARGE SCALE GENOMIC DNA]</scope>
    <source>
        <strain evidence="3 4">Foug A</strain>
    </source>
</reference>
<organism evidence="3 4">
    <name type="scientific">Scleroderma citrinum Foug A</name>
    <dbReference type="NCBI Taxonomy" id="1036808"/>
    <lineage>
        <taxon>Eukaryota</taxon>
        <taxon>Fungi</taxon>
        <taxon>Dikarya</taxon>
        <taxon>Basidiomycota</taxon>
        <taxon>Agaricomycotina</taxon>
        <taxon>Agaricomycetes</taxon>
        <taxon>Agaricomycetidae</taxon>
        <taxon>Boletales</taxon>
        <taxon>Sclerodermatineae</taxon>
        <taxon>Sclerodermataceae</taxon>
        <taxon>Scleroderma</taxon>
    </lineage>
</organism>
<protein>
    <recommendedName>
        <fullName evidence="2">t-SNARE coiled-coil homology domain-containing protein</fullName>
    </recommendedName>
</protein>
<evidence type="ECO:0000313" key="4">
    <source>
        <dbReference type="Proteomes" id="UP000053989"/>
    </source>
</evidence>
<feature type="region of interest" description="Disordered" evidence="1">
    <location>
        <begin position="155"/>
        <end position="197"/>
    </location>
</feature>
<dbReference type="InParanoid" id="A0A0C3D1P7"/>
<evidence type="ECO:0000313" key="3">
    <source>
        <dbReference type="EMBL" id="KIM54750.1"/>
    </source>
</evidence>